<evidence type="ECO:0000313" key="3">
    <source>
        <dbReference type="Proteomes" id="UP000219914"/>
    </source>
</evidence>
<sequence length="69" mass="7669">MKALRAARRHFPAALPVPTSEHQQPRQPAPPIGLTIWRPAKSFSLSDTTTQPFATATAVLRIQSRLQRP</sequence>
<name>A0ABX4JY79_9HYPH</name>
<keyword evidence="3" id="KW-1185">Reference proteome</keyword>
<feature type="compositionally biased region" description="Basic residues" evidence="1">
    <location>
        <begin position="1"/>
        <end position="11"/>
    </location>
</feature>
<gene>
    <name evidence="2" type="ORF">CO674_10000</name>
</gene>
<dbReference type="Proteomes" id="UP000219914">
    <property type="component" value="Unassembled WGS sequence"/>
</dbReference>
<reference evidence="2 3" key="1">
    <citation type="submission" date="2017-09" db="EMBL/GenBank/DDBJ databases">
        <title>Comparative genomics of rhizobia isolated from Phaseolus vulgaris in China.</title>
        <authorList>
            <person name="Tong W."/>
        </authorList>
    </citation>
    <scope>NUCLEOTIDE SEQUENCE [LARGE SCALE GENOMIC DNA]</scope>
    <source>
        <strain evidence="2 3">FH14</strain>
    </source>
</reference>
<evidence type="ECO:0000256" key="1">
    <source>
        <dbReference type="SAM" id="MobiDB-lite"/>
    </source>
</evidence>
<organism evidence="2 3">
    <name type="scientific">Rhizobium hidalgonense</name>
    <dbReference type="NCBI Taxonomy" id="1538159"/>
    <lineage>
        <taxon>Bacteria</taxon>
        <taxon>Pseudomonadati</taxon>
        <taxon>Pseudomonadota</taxon>
        <taxon>Alphaproteobacteria</taxon>
        <taxon>Hyphomicrobiales</taxon>
        <taxon>Rhizobiaceae</taxon>
        <taxon>Rhizobium/Agrobacterium group</taxon>
        <taxon>Rhizobium</taxon>
    </lineage>
</organism>
<dbReference type="EMBL" id="NWSY01000006">
    <property type="protein sequence ID" value="PDT23838.1"/>
    <property type="molecule type" value="Genomic_DNA"/>
</dbReference>
<feature type="region of interest" description="Disordered" evidence="1">
    <location>
        <begin position="1"/>
        <end position="32"/>
    </location>
</feature>
<protein>
    <submittedName>
        <fullName evidence="2">Uncharacterized protein</fullName>
    </submittedName>
</protein>
<proteinExistence type="predicted"/>
<accession>A0ABX4JY79</accession>
<evidence type="ECO:0000313" key="2">
    <source>
        <dbReference type="EMBL" id="PDT23838.1"/>
    </source>
</evidence>
<comment type="caution">
    <text evidence="2">The sequence shown here is derived from an EMBL/GenBank/DDBJ whole genome shotgun (WGS) entry which is preliminary data.</text>
</comment>